<keyword evidence="7" id="KW-0883">Thioether bond</keyword>
<sequence length="219" mass="24822">MNAFELLVEDMRNVLGPSSGLDSSDVDVQDLTHLLERYASNPQEWAPYYWPDDKVAYTRNLVDEGNGKANLVRPSVFWTKRKCRCLINVLTLPVYVQLVLVWSPGQASHIHDHGNAHCLMKVLKGSLTETRYGFPDGDKEKPMEMTSERVLKENAVAYMADGLGLHRMSNQGSDFVVSLHLYTPPNVARHGCHIFNPRTGERTHTKCGNYSEYGRKLQM</sequence>
<feature type="cross-link" description="3'-(S-cysteinyl)-tyrosine (Cys-Tyr)" evidence="7">
    <location>
        <begin position="118"/>
        <end position="182"/>
    </location>
</feature>
<comment type="similarity">
    <text evidence="1 9">Belongs to the cysteine dioxygenase family.</text>
</comment>
<evidence type="ECO:0000256" key="5">
    <source>
        <dbReference type="ARBA" id="ARBA00023002"/>
    </source>
</evidence>
<keyword evidence="4 9" id="KW-0223">Dioxygenase</keyword>
<gene>
    <name evidence="10" type="ORF">RRF57_011026</name>
</gene>
<feature type="binding site" evidence="8">
    <location>
        <position position="111"/>
    </location>
    <ligand>
        <name>Fe cation</name>
        <dbReference type="ChEBI" id="CHEBI:24875"/>
        <note>catalytic</note>
    </ligand>
</feature>
<dbReference type="PANTHER" id="PTHR12918:SF1">
    <property type="entry name" value="CYSTEINE DIOXYGENASE TYPE 1"/>
    <property type="match status" value="1"/>
</dbReference>
<evidence type="ECO:0000313" key="11">
    <source>
        <dbReference type="Proteomes" id="UP001305414"/>
    </source>
</evidence>
<evidence type="ECO:0000256" key="1">
    <source>
        <dbReference type="ARBA" id="ARBA00006622"/>
    </source>
</evidence>
<proteinExistence type="inferred from homology"/>
<dbReference type="PANTHER" id="PTHR12918">
    <property type="entry name" value="CYSTEINE DIOXYGENASE"/>
    <property type="match status" value="1"/>
</dbReference>
<dbReference type="Gene3D" id="2.60.120.10">
    <property type="entry name" value="Jelly Rolls"/>
    <property type="match status" value="1"/>
</dbReference>
<keyword evidence="6 8" id="KW-0408">Iron</keyword>
<evidence type="ECO:0000313" key="10">
    <source>
        <dbReference type="EMBL" id="KAK5635314.1"/>
    </source>
</evidence>
<dbReference type="GO" id="GO:0008198">
    <property type="term" value="F:ferrous iron binding"/>
    <property type="evidence" value="ECO:0007669"/>
    <property type="project" value="TreeGrafter"/>
</dbReference>
<feature type="binding site" evidence="8">
    <location>
        <position position="113"/>
    </location>
    <ligand>
        <name>Fe cation</name>
        <dbReference type="ChEBI" id="CHEBI:24875"/>
        <note>catalytic</note>
    </ligand>
</feature>
<keyword evidence="3 8" id="KW-0479">Metal-binding</keyword>
<comment type="cofactor">
    <cofactor evidence="9">
        <name>Fe cation</name>
        <dbReference type="ChEBI" id="CHEBI:24875"/>
    </cofactor>
    <text evidence="9">Binds 1 Fe cation per subunit.</text>
</comment>
<accession>A0AAN7V460</accession>
<evidence type="ECO:0000256" key="4">
    <source>
        <dbReference type="ARBA" id="ARBA00022964"/>
    </source>
</evidence>
<dbReference type="Pfam" id="PF05995">
    <property type="entry name" value="CDO_I"/>
    <property type="match status" value="2"/>
</dbReference>
<organism evidence="10 11">
    <name type="scientific">Xylaria bambusicola</name>
    <dbReference type="NCBI Taxonomy" id="326684"/>
    <lineage>
        <taxon>Eukaryota</taxon>
        <taxon>Fungi</taxon>
        <taxon>Dikarya</taxon>
        <taxon>Ascomycota</taxon>
        <taxon>Pezizomycotina</taxon>
        <taxon>Sordariomycetes</taxon>
        <taxon>Xylariomycetidae</taxon>
        <taxon>Xylariales</taxon>
        <taxon>Xylariaceae</taxon>
        <taxon>Xylaria</taxon>
    </lineage>
</organism>
<evidence type="ECO:0000256" key="6">
    <source>
        <dbReference type="ARBA" id="ARBA00023004"/>
    </source>
</evidence>
<dbReference type="GO" id="GO:0017172">
    <property type="term" value="F:cysteine dioxygenase activity"/>
    <property type="evidence" value="ECO:0007669"/>
    <property type="project" value="UniProtKB-UniRule"/>
</dbReference>
<dbReference type="SUPFAM" id="SSF51182">
    <property type="entry name" value="RmlC-like cupins"/>
    <property type="match status" value="1"/>
</dbReference>
<keyword evidence="5 9" id="KW-0560">Oxidoreductase</keyword>
<comment type="catalytic activity">
    <reaction evidence="9">
        <text>L-cysteine + O2 = 3-sulfino-L-alanine + H(+)</text>
        <dbReference type="Rhea" id="RHEA:20441"/>
        <dbReference type="ChEBI" id="CHEBI:15378"/>
        <dbReference type="ChEBI" id="CHEBI:15379"/>
        <dbReference type="ChEBI" id="CHEBI:35235"/>
        <dbReference type="ChEBI" id="CHEBI:61085"/>
        <dbReference type="EC" id="1.13.11.20"/>
    </reaction>
</comment>
<protein>
    <recommendedName>
        <fullName evidence="2 9">Cysteine dioxygenase</fullName>
        <ecNumber evidence="2 9">1.13.11.20</ecNumber>
    </recommendedName>
</protein>
<dbReference type="InterPro" id="IPR014710">
    <property type="entry name" value="RmlC-like_jellyroll"/>
</dbReference>
<dbReference type="EMBL" id="JAWHQM010000051">
    <property type="protein sequence ID" value="KAK5635314.1"/>
    <property type="molecule type" value="Genomic_DNA"/>
</dbReference>
<evidence type="ECO:0000256" key="8">
    <source>
        <dbReference type="PIRSR" id="PIRSR610300-51"/>
    </source>
</evidence>
<dbReference type="GO" id="GO:0019448">
    <property type="term" value="P:L-cysteine catabolic process"/>
    <property type="evidence" value="ECO:0007669"/>
    <property type="project" value="TreeGrafter"/>
</dbReference>
<dbReference type="AlphaFoldDB" id="A0AAN7V460"/>
<dbReference type="Proteomes" id="UP001305414">
    <property type="component" value="Unassembled WGS sequence"/>
</dbReference>
<keyword evidence="11" id="KW-1185">Reference proteome</keyword>
<evidence type="ECO:0000256" key="9">
    <source>
        <dbReference type="RuleBase" id="RU366010"/>
    </source>
</evidence>
<dbReference type="EC" id="1.13.11.20" evidence="2 9"/>
<evidence type="ECO:0000256" key="2">
    <source>
        <dbReference type="ARBA" id="ARBA00013133"/>
    </source>
</evidence>
<feature type="binding site" evidence="8">
    <location>
        <position position="166"/>
    </location>
    <ligand>
        <name>Fe cation</name>
        <dbReference type="ChEBI" id="CHEBI:24875"/>
        <note>catalytic</note>
    </ligand>
</feature>
<name>A0AAN7V460_9PEZI</name>
<dbReference type="InterPro" id="IPR011051">
    <property type="entry name" value="RmlC_Cupin_sf"/>
</dbReference>
<evidence type="ECO:0000256" key="3">
    <source>
        <dbReference type="ARBA" id="ARBA00022723"/>
    </source>
</evidence>
<dbReference type="InterPro" id="IPR010300">
    <property type="entry name" value="CDO_1"/>
</dbReference>
<reference evidence="10 11" key="1">
    <citation type="submission" date="2023-10" db="EMBL/GenBank/DDBJ databases">
        <title>Draft genome sequence of Xylaria bambusicola isolate GMP-LS, the root and basal stem rot pathogen of sugarcane in Indonesia.</title>
        <authorList>
            <person name="Selvaraj P."/>
            <person name="Muralishankar V."/>
            <person name="Muruganantham S."/>
            <person name="Sp S."/>
            <person name="Haryani S."/>
            <person name="Lau K.J.X."/>
            <person name="Naqvi N.I."/>
        </authorList>
    </citation>
    <scope>NUCLEOTIDE SEQUENCE [LARGE SCALE GENOMIC DNA]</scope>
    <source>
        <strain evidence="10">GMP-LS</strain>
    </source>
</reference>
<evidence type="ECO:0000256" key="7">
    <source>
        <dbReference type="PIRSR" id="PIRSR610300-50"/>
    </source>
</evidence>
<dbReference type="CDD" id="cd10548">
    <property type="entry name" value="cupin_CDO"/>
    <property type="match status" value="1"/>
</dbReference>
<comment type="caution">
    <text evidence="10">The sequence shown here is derived from an EMBL/GenBank/DDBJ whole genome shotgun (WGS) entry which is preliminary data.</text>
</comment>